<feature type="domain" description="Acyltransferase 3" evidence="2">
    <location>
        <begin position="31"/>
        <end position="381"/>
    </location>
</feature>
<dbReference type="InterPro" id="IPR002656">
    <property type="entry name" value="Acyl_transf_3_dom"/>
</dbReference>
<dbReference type="InterPro" id="IPR050879">
    <property type="entry name" value="Acyltransferase_3"/>
</dbReference>
<dbReference type="GO" id="GO:0016020">
    <property type="term" value="C:membrane"/>
    <property type="evidence" value="ECO:0007669"/>
    <property type="project" value="TreeGrafter"/>
</dbReference>
<gene>
    <name evidence="3" type="ORF">GCM10011487_49680</name>
</gene>
<keyword evidence="3" id="KW-0808">Transferase</keyword>
<organism evidence="3 4">
    <name type="scientific">Steroidobacter agaridevorans</name>
    <dbReference type="NCBI Taxonomy" id="2695856"/>
    <lineage>
        <taxon>Bacteria</taxon>
        <taxon>Pseudomonadati</taxon>
        <taxon>Pseudomonadota</taxon>
        <taxon>Gammaproteobacteria</taxon>
        <taxon>Steroidobacterales</taxon>
        <taxon>Steroidobacteraceae</taxon>
        <taxon>Steroidobacter</taxon>
    </lineage>
</organism>
<evidence type="ECO:0000313" key="3">
    <source>
        <dbReference type="EMBL" id="GFE82968.1"/>
    </source>
</evidence>
<feature type="transmembrane region" description="Helical" evidence="1">
    <location>
        <begin position="363"/>
        <end position="384"/>
    </location>
</feature>
<evidence type="ECO:0000259" key="2">
    <source>
        <dbReference type="Pfam" id="PF01757"/>
    </source>
</evidence>
<evidence type="ECO:0000256" key="1">
    <source>
        <dbReference type="SAM" id="Phobius"/>
    </source>
</evidence>
<dbReference type="Proteomes" id="UP000445000">
    <property type="component" value="Unassembled WGS sequence"/>
</dbReference>
<keyword evidence="1" id="KW-1133">Transmembrane helix</keyword>
<dbReference type="GO" id="GO:0009103">
    <property type="term" value="P:lipopolysaccharide biosynthetic process"/>
    <property type="evidence" value="ECO:0007669"/>
    <property type="project" value="TreeGrafter"/>
</dbReference>
<proteinExistence type="predicted"/>
<keyword evidence="4" id="KW-1185">Reference proteome</keyword>
<dbReference type="GO" id="GO:0016747">
    <property type="term" value="F:acyltransferase activity, transferring groups other than amino-acyl groups"/>
    <property type="evidence" value="ECO:0007669"/>
    <property type="project" value="InterPro"/>
</dbReference>
<feature type="transmembrane region" description="Helical" evidence="1">
    <location>
        <begin position="262"/>
        <end position="282"/>
    </location>
</feature>
<dbReference type="EMBL" id="BLJN01000005">
    <property type="protein sequence ID" value="GFE82968.1"/>
    <property type="molecule type" value="Genomic_DNA"/>
</dbReference>
<accession>A0A829YJG1</accession>
<keyword evidence="1" id="KW-0472">Membrane</keyword>
<keyword evidence="1" id="KW-0812">Transmembrane</keyword>
<keyword evidence="3" id="KW-0012">Acyltransferase</keyword>
<feature type="transmembrane region" description="Helical" evidence="1">
    <location>
        <begin position="294"/>
        <end position="316"/>
    </location>
</feature>
<sequence>MEMSVRAAGVAWVRQAASTTLSGLVSSRAAGPDFLRALAILLVMLWHLPRPATPAMLEGLKQYGWTGVDLFFVLSGYLIGTQLLAKVARGQKVNFRDFYLKRALRILPAFLVVLAVYVFLPALRENPTMQAPWRFLTFTMNFGLDYRATGGFTQAWSLCVEEHFYLVFPVLVLLLSRLRWGGWTLVLACGVLLGGMLLRAALWEDAMSAPLADNATASLAPAYLEAIYYPTYCRLDGLLFGALLAAFKAFKPDLWRRYGDPRWTLVAGMVAIALAVLVFHYPATPGFRGPTLTLVGAVFGYPLLALGCACVLAASLEWERAFGAWRVPGAGTIAILSYSIYLTHKLSSHATELLFGKESMNGVGGFALYFVSSIAVGAVLWAAVERPFLLIRDRMLPPARATNT</sequence>
<feature type="transmembrane region" description="Helical" evidence="1">
    <location>
        <begin position="182"/>
        <end position="202"/>
    </location>
</feature>
<comment type="caution">
    <text evidence="3">The sequence shown here is derived from an EMBL/GenBank/DDBJ whole genome shotgun (WGS) entry which is preliminary data.</text>
</comment>
<dbReference type="Pfam" id="PF01757">
    <property type="entry name" value="Acyl_transf_3"/>
    <property type="match status" value="1"/>
</dbReference>
<feature type="transmembrane region" description="Helical" evidence="1">
    <location>
        <begin position="227"/>
        <end position="250"/>
    </location>
</feature>
<name>A0A829YJG1_9GAMM</name>
<feature type="transmembrane region" description="Helical" evidence="1">
    <location>
        <begin position="323"/>
        <end position="343"/>
    </location>
</feature>
<feature type="transmembrane region" description="Helical" evidence="1">
    <location>
        <begin position="34"/>
        <end position="52"/>
    </location>
</feature>
<dbReference type="PANTHER" id="PTHR23028">
    <property type="entry name" value="ACETYLTRANSFERASE"/>
    <property type="match status" value="1"/>
</dbReference>
<feature type="transmembrane region" description="Helical" evidence="1">
    <location>
        <begin position="64"/>
        <end position="85"/>
    </location>
</feature>
<dbReference type="AlphaFoldDB" id="A0A829YJG1"/>
<dbReference type="PANTHER" id="PTHR23028:SF53">
    <property type="entry name" value="ACYL_TRANSF_3 DOMAIN-CONTAINING PROTEIN"/>
    <property type="match status" value="1"/>
</dbReference>
<feature type="transmembrane region" description="Helical" evidence="1">
    <location>
        <begin position="155"/>
        <end position="175"/>
    </location>
</feature>
<feature type="transmembrane region" description="Helical" evidence="1">
    <location>
        <begin position="106"/>
        <end position="123"/>
    </location>
</feature>
<evidence type="ECO:0000313" key="4">
    <source>
        <dbReference type="Proteomes" id="UP000445000"/>
    </source>
</evidence>
<reference evidence="4" key="1">
    <citation type="submission" date="2020-01" db="EMBL/GenBank/DDBJ databases">
        <title>'Steroidobacter agaridevorans' sp. nov., agar-degrading bacteria isolated from rhizosphere soils.</title>
        <authorList>
            <person name="Ikenaga M."/>
            <person name="Kataoka M."/>
            <person name="Murouchi A."/>
            <person name="Katsuragi S."/>
            <person name="Sakai M."/>
        </authorList>
    </citation>
    <scope>NUCLEOTIDE SEQUENCE [LARGE SCALE GENOMIC DNA]</scope>
    <source>
        <strain evidence="4">YU21-B</strain>
    </source>
</reference>
<protein>
    <submittedName>
        <fullName evidence="3">Acyltransferase</fullName>
    </submittedName>
</protein>